<feature type="non-terminal residue" evidence="2">
    <location>
        <position position="1"/>
    </location>
</feature>
<name>A0A151K311_9HYME</name>
<gene>
    <name evidence="2" type="ORF">ALC57_00143</name>
    <name evidence="1" type="ORF">ALC57_11187</name>
</gene>
<dbReference type="AlphaFoldDB" id="A0A151K311"/>
<sequence length="186" mass="22157">NCINNCFSSQDWCGYDCQETHFRSFRYANRMILLISRNLHFSSGRIEQTFLECLFGSDRFFSFHIINIEDSFLNGFSNRHYDTGARISINSLFHIYESFFHCVIKGHLDIFRREFLFSFRYILNDTSLSCLFNSNDIIGINILYFRWVLQRITWQKLNSLGRNSVVRCNCFSNGSCVFITRRFDDE</sequence>
<proteinExistence type="predicted"/>
<evidence type="ECO:0000313" key="3">
    <source>
        <dbReference type="Proteomes" id="UP000078492"/>
    </source>
</evidence>
<keyword evidence="3" id="KW-1185">Reference proteome</keyword>
<evidence type="ECO:0000313" key="2">
    <source>
        <dbReference type="EMBL" id="KYN50505.1"/>
    </source>
</evidence>
<evidence type="ECO:0000313" key="1">
    <source>
        <dbReference type="EMBL" id="KYN16554.1"/>
    </source>
</evidence>
<organism evidence="2 3">
    <name type="scientific">Trachymyrmex cornetzi</name>
    <dbReference type="NCBI Taxonomy" id="471704"/>
    <lineage>
        <taxon>Eukaryota</taxon>
        <taxon>Metazoa</taxon>
        <taxon>Ecdysozoa</taxon>
        <taxon>Arthropoda</taxon>
        <taxon>Hexapoda</taxon>
        <taxon>Insecta</taxon>
        <taxon>Pterygota</taxon>
        <taxon>Neoptera</taxon>
        <taxon>Endopterygota</taxon>
        <taxon>Hymenoptera</taxon>
        <taxon>Apocrita</taxon>
        <taxon>Aculeata</taxon>
        <taxon>Formicoidea</taxon>
        <taxon>Formicidae</taxon>
        <taxon>Myrmicinae</taxon>
        <taxon>Trachymyrmex</taxon>
    </lineage>
</organism>
<dbReference type="EMBL" id="LKEY01014856">
    <property type="protein sequence ID" value="KYN50505.1"/>
    <property type="molecule type" value="Genomic_DNA"/>
</dbReference>
<dbReference type="EMBL" id="KQ980325">
    <property type="protein sequence ID" value="KYN16554.1"/>
    <property type="molecule type" value="Genomic_DNA"/>
</dbReference>
<reference evidence="2 3" key="1">
    <citation type="submission" date="2015-09" db="EMBL/GenBank/DDBJ databases">
        <title>Trachymyrmex cornetzi WGS genome.</title>
        <authorList>
            <person name="Nygaard S."/>
            <person name="Hu H."/>
            <person name="Boomsma J."/>
            <person name="Zhang G."/>
        </authorList>
    </citation>
    <scope>NUCLEOTIDE SEQUENCE [LARGE SCALE GENOMIC DNA]</scope>
    <source>
        <strain evidence="2">Tcor2-1</strain>
        <tissue evidence="2">Whole body</tissue>
    </source>
</reference>
<accession>A0A151K311</accession>
<dbReference type="Proteomes" id="UP000078492">
    <property type="component" value="Unassembled WGS sequence"/>
</dbReference>
<protein>
    <submittedName>
        <fullName evidence="2">Uncharacterized protein</fullName>
    </submittedName>
</protein>